<feature type="domain" description="AMP-binding enzyme C-terminal" evidence="8">
    <location>
        <begin position="981"/>
        <end position="1058"/>
    </location>
</feature>
<dbReference type="InterPro" id="IPR015424">
    <property type="entry name" value="PyrdxlP-dep_Trfase"/>
</dbReference>
<proteinExistence type="predicted"/>
<dbReference type="Gene3D" id="3.40.50.12780">
    <property type="entry name" value="N-terminal domain of ligase-like"/>
    <property type="match status" value="1"/>
</dbReference>
<sequence length="1110" mass="123136">MATDMELHNRQARFRSLSALFEAQVEKTPDRIAVSCGAYAITYRELDAKANQVAHYLAQRGIGPEQIVALYMERSVELIIVLLGVLKAGGAYVPLDTRMPAERIAAILDDCTPRVLIGQRALPANLTARIPALINLETDWPVIEKHPSHPPAVTVSEDTLLYVIYTSGLTGRPKAVQGIYQGIINRLRWSWAEYPFQDEEIACQRVSISFVDHVAEIFAPLLDGTRLVILSDIQANDPEALILALSRKRISRLVVAPSLLKSILCIRHDPVFHLPHLDYVFCSGETLPTALAGLFYQRFKHARLINIYGAAETSADATWYEVKRSDVDNVLFYFSKSAGIHCGSDTPRTLSTGDDLKGEITAANVPLNTLSKRFRQTQMAEYPTSLTEYFGWFFDEVLPYSIDTASPLYIGHMTSALPDFVHDLSKLVSQMNQNLVKIETAKSAIFLEREALAMLHRCFYGLDDAFYDEYVQKVNTNLGLVTTGGTISNITALMIARNRALSQLHGGEDWSDHSIYSVLSASGYKDLVLLGSELMHYSMKKAASVLGLGVRSIVHVESAPNGALDAADLRRKLEQCQREGLLVFAIVGIAGATETGHIDPLTQMADIAEAHGIYFHVDAAWGGSGMLSAKYRQRFAGMERAQSITFCAHKQLYLTQGISVCLFRDPMELRHGATMAAYQATPDSYDVGRFSIEGSRSATALLVHAALQLIGRKGYEALFNASVDRALFFAHVIDAMDCFELLFEPPLNIVNYRYIPERYREKMHAGGLSALDNQAINDINREIQETQFLRGATFVSKTTLTNTRYGKECPIVVFRVVLANPLTTQADIHQVLEDQLAIAKGICNDTGAISLQDLAGAPGPSPSDDFFENVVLRDDLGEAIVPVGKPLPNCHVYILDDDLRPVAPGEIGEIHVSGVAVARGYFHRSEDTRKRFLPDPFSGQPEARMFRTGDRGKWLKDGNIDYRGRNDDLVKIDGCRIELSEVESTLQEIAGIKHCAVTVRSNEHGARFLIAHIELDAMGETRIDPGAIEVAARAKLPDYMTPRQYRIVDKMPLTLGGKIDRKIVDRTRSIASKASLRTDIYGPPRDARKKFNEGKEVVQTYIRPLKRGYV</sequence>
<dbReference type="Gene3D" id="3.40.50.980">
    <property type="match status" value="2"/>
</dbReference>
<dbReference type="GO" id="GO:0016830">
    <property type="term" value="F:carbon-carbon lyase activity"/>
    <property type="evidence" value="ECO:0007669"/>
    <property type="project" value="InterPro"/>
</dbReference>
<comment type="cofactor">
    <cofactor evidence="1 6">
        <name>pyridoxal 5'-phosphate</name>
        <dbReference type="ChEBI" id="CHEBI:597326"/>
    </cofactor>
</comment>
<evidence type="ECO:0000256" key="3">
    <source>
        <dbReference type="ARBA" id="ARBA00022553"/>
    </source>
</evidence>
<dbReference type="Gene3D" id="3.90.1150.10">
    <property type="entry name" value="Aspartate Aminotransferase, domain 1"/>
    <property type="match status" value="1"/>
</dbReference>
<dbReference type="InterPro" id="IPR042099">
    <property type="entry name" value="ANL_N_sf"/>
</dbReference>
<dbReference type="SUPFAM" id="SSF56801">
    <property type="entry name" value="Acetyl-CoA synthetase-like"/>
    <property type="match status" value="2"/>
</dbReference>
<feature type="modified residue" description="N6-(pyridoxal phosphate)lysine" evidence="6">
    <location>
        <position position="650"/>
    </location>
</feature>
<dbReference type="Gene3D" id="3.30.300.30">
    <property type="match status" value="1"/>
</dbReference>
<organism evidence="9">
    <name type="scientific">Candidatus Kentrum sp. LPFa</name>
    <dbReference type="NCBI Taxonomy" id="2126335"/>
    <lineage>
        <taxon>Bacteria</taxon>
        <taxon>Pseudomonadati</taxon>
        <taxon>Pseudomonadota</taxon>
        <taxon>Gammaproteobacteria</taxon>
        <taxon>Candidatus Kentrum</taxon>
    </lineage>
</organism>
<name>A0A450WNW4_9GAMM</name>
<evidence type="ECO:0000256" key="5">
    <source>
        <dbReference type="ARBA" id="ARBA00023239"/>
    </source>
</evidence>
<dbReference type="InterPro" id="IPR045851">
    <property type="entry name" value="AMP-bd_C_sf"/>
</dbReference>
<dbReference type="Pfam" id="PF13193">
    <property type="entry name" value="AMP-binding_C"/>
    <property type="match status" value="1"/>
</dbReference>
<accession>A0A450WNW4</accession>
<dbReference type="Pfam" id="PF00501">
    <property type="entry name" value="AMP-binding"/>
    <property type="match status" value="2"/>
</dbReference>
<keyword evidence="3" id="KW-0597">Phosphoprotein</keyword>
<dbReference type="GO" id="GO:0019752">
    <property type="term" value="P:carboxylic acid metabolic process"/>
    <property type="evidence" value="ECO:0007669"/>
    <property type="project" value="InterPro"/>
</dbReference>
<dbReference type="EMBL" id="CAADFK010000148">
    <property type="protein sequence ID" value="VFK18688.1"/>
    <property type="molecule type" value="Genomic_DNA"/>
</dbReference>
<evidence type="ECO:0000259" key="8">
    <source>
        <dbReference type="Pfam" id="PF13193"/>
    </source>
</evidence>
<dbReference type="PANTHER" id="PTHR44845:SF6">
    <property type="entry name" value="BETA-ALANINE-ACTIVATING ENZYME"/>
    <property type="match status" value="1"/>
</dbReference>
<evidence type="ECO:0000256" key="1">
    <source>
        <dbReference type="ARBA" id="ARBA00001933"/>
    </source>
</evidence>
<dbReference type="Gene3D" id="3.40.640.10">
    <property type="entry name" value="Type I PLP-dependent aspartate aminotransferase-like (Major domain)"/>
    <property type="match status" value="1"/>
</dbReference>
<dbReference type="PANTHER" id="PTHR44845">
    <property type="entry name" value="CARRIER DOMAIN-CONTAINING PROTEIN"/>
    <property type="match status" value="1"/>
</dbReference>
<gene>
    <name evidence="9" type="ORF">BECKLPF1236B_GA0070989_11483</name>
</gene>
<evidence type="ECO:0000256" key="4">
    <source>
        <dbReference type="ARBA" id="ARBA00022898"/>
    </source>
</evidence>
<reference evidence="9" key="1">
    <citation type="submission" date="2019-02" db="EMBL/GenBank/DDBJ databases">
        <authorList>
            <person name="Gruber-Vodicka R. H."/>
            <person name="Seah K. B. B."/>
        </authorList>
    </citation>
    <scope>NUCLEOTIDE SEQUENCE</scope>
    <source>
        <strain evidence="9">BECK_S313</strain>
    </source>
</reference>
<keyword evidence="5" id="KW-0456">Lyase</keyword>
<evidence type="ECO:0000259" key="7">
    <source>
        <dbReference type="Pfam" id="PF00501"/>
    </source>
</evidence>
<dbReference type="AlphaFoldDB" id="A0A450WNW4"/>
<dbReference type="FunFam" id="3.40.50.980:FF:000001">
    <property type="entry name" value="Non-ribosomal peptide synthetase"/>
    <property type="match status" value="1"/>
</dbReference>
<dbReference type="InterPro" id="IPR002129">
    <property type="entry name" value="PyrdxlP-dep_de-COase"/>
</dbReference>
<dbReference type="InterPro" id="IPR015422">
    <property type="entry name" value="PyrdxlP-dep_Trfase_small"/>
</dbReference>
<dbReference type="GO" id="GO:0030170">
    <property type="term" value="F:pyridoxal phosphate binding"/>
    <property type="evidence" value="ECO:0007669"/>
    <property type="project" value="InterPro"/>
</dbReference>
<dbReference type="Pfam" id="PF00282">
    <property type="entry name" value="Pyridoxal_deC"/>
    <property type="match status" value="1"/>
</dbReference>
<evidence type="ECO:0000313" key="9">
    <source>
        <dbReference type="EMBL" id="VFK18688.1"/>
    </source>
</evidence>
<keyword evidence="2" id="KW-0596">Phosphopantetheine</keyword>
<protein>
    <submittedName>
        <fullName evidence="9">Putative pyridoxal-dependent aspartate 1-decarboxylase</fullName>
    </submittedName>
</protein>
<keyword evidence="4 6" id="KW-0663">Pyridoxal phosphate</keyword>
<dbReference type="InterPro" id="IPR015421">
    <property type="entry name" value="PyrdxlP-dep_Trfase_major"/>
</dbReference>
<dbReference type="SUPFAM" id="SSF53383">
    <property type="entry name" value="PLP-dependent transferases"/>
    <property type="match status" value="1"/>
</dbReference>
<feature type="domain" description="AMP-dependent synthetase/ligase" evidence="7">
    <location>
        <begin position="21"/>
        <end position="321"/>
    </location>
</feature>
<dbReference type="InterPro" id="IPR000873">
    <property type="entry name" value="AMP-dep_synth/lig_dom"/>
</dbReference>
<dbReference type="InterPro" id="IPR025110">
    <property type="entry name" value="AMP-bd_C"/>
</dbReference>
<feature type="domain" description="AMP-dependent synthetase/ligase" evidence="7">
    <location>
        <begin position="881"/>
        <end position="922"/>
    </location>
</feature>
<evidence type="ECO:0000256" key="6">
    <source>
        <dbReference type="PIRSR" id="PIRSR602129-50"/>
    </source>
</evidence>
<evidence type="ECO:0000256" key="2">
    <source>
        <dbReference type="ARBA" id="ARBA00022450"/>
    </source>
</evidence>